<dbReference type="RefSeq" id="XP_015467580.1">
    <property type="nucleotide sequence ID" value="XM_015611602.1"/>
</dbReference>
<gene>
    <name evidence="1" type="ORF">AC631_02772</name>
</gene>
<protein>
    <submittedName>
        <fullName evidence="1">Uncharacterized protein</fullName>
    </submittedName>
</protein>
<reference evidence="1 2" key="1">
    <citation type="submission" date="2015-11" db="EMBL/GenBank/DDBJ databases">
        <title>The genome of Debaryomyces fabryi.</title>
        <authorList>
            <person name="Tafer H."/>
            <person name="Lopandic K."/>
        </authorList>
    </citation>
    <scope>NUCLEOTIDE SEQUENCE [LARGE SCALE GENOMIC DNA]</scope>
    <source>
        <strain evidence="1 2">CBS 789</strain>
    </source>
</reference>
<dbReference type="OrthoDB" id="4024850at2759"/>
<dbReference type="AlphaFoldDB" id="A0A0V1PZ55"/>
<comment type="caution">
    <text evidence="1">The sequence shown here is derived from an EMBL/GenBank/DDBJ whole genome shotgun (WGS) entry which is preliminary data.</text>
</comment>
<sequence length="316" mass="37031">MTNIATSNSIRLKIKKIIWDESRHRSQTELEGDGSICEESNEENLNTNLENEIMLEGLEVFNRYRNNDIVGERYRNIDGNSVCAMNRSKVKEVFGELLDMDFDTSSELNEDDESVMMELTPFEEMPSRTNSFRQSIKNKLRKLLSNSPTEMLNKLEYEGENYSPVSMKIPVIEDAEQFNRLDTLLFDLQDVEDPRIKFNQFVDVLVYNGNYNTPGGNSSDTIGSGRLWRNLSLRKSSFRNNYTASKSQRVRPILKSKTNENYEYEAFQIREFDKINFENFMNNFENYETCKLSQEPYLIDARLNQLKNYYHCNNKA</sequence>
<dbReference type="GeneID" id="26839781"/>
<proteinExistence type="predicted"/>
<organism evidence="1 2">
    <name type="scientific">Debaryomyces fabryi</name>
    <dbReference type="NCBI Taxonomy" id="58627"/>
    <lineage>
        <taxon>Eukaryota</taxon>
        <taxon>Fungi</taxon>
        <taxon>Dikarya</taxon>
        <taxon>Ascomycota</taxon>
        <taxon>Saccharomycotina</taxon>
        <taxon>Pichiomycetes</taxon>
        <taxon>Debaryomycetaceae</taxon>
        <taxon>Debaryomyces</taxon>
    </lineage>
</organism>
<keyword evidence="2" id="KW-1185">Reference proteome</keyword>
<evidence type="ECO:0000313" key="1">
    <source>
        <dbReference type="EMBL" id="KSA01478.1"/>
    </source>
</evidence>
<accession>A0A0V1PZ55</accession>
<dbReference type="EMBL" id="LMYN01000052">
    <property type="protein sequence ID" value="KSA01478.1"/>
    <property type="molecule type" value="Genomic_DNA"/>
</dbReference>
<name>A0A0V1PZ55_9ASCO</name>
<dbReference type="Proteomes" id="UP000054251">
    <property type="component" value="Unassembled WGS sequence"/>
</dbReference>
<evidence type="ECO:0000313" key="2">
    <source>
        <dbReference type="Proteomes" id="UP000054251"/>
    </source>
</evidence>